<dbReference type="SUPFAM" id="SSF53335">
    <property type="entry name" value="S-adenosyl-L-methionine-dependent methyltransferases"/>
    <property type="match status" value="1"/>
</dbReference>
<keyword evidence="2" id="KW-0808">Transferase</keyword>
<dbReference type="GO" id="GO:0032259">
    <property type="term" value="P:methylation"/>
    <property type="evidence" value="ECO:0007669"/>
    <property type="project" value="UniProtKB-KW"/>
</dbReference>
<dbReference type="CDD" id="cd02440">
    <property type="entry name" value="AdoMet_MTases"/>
    <property type="match status" value="1"/>
</dbReference>
<dbReference type="PANTHER" id="PTHR10509:SF14">
    <property type="entry name" value="CAFFEOYL-COA O-METHYLTRANSFERASE 3-RELATED"/>
    <property type="match status" value="1"/>
</dbReference>
<keyword evidence="1 4" id="KW-0489">Methyltransferase</keyword>
<name>A0ABP7MDC4_9GAMM</name>
<dbReference type="PROSITE" id="PS51682">
    <property type="entry name" value="SAM_OMT_I"/>
    <property type="match status" value="1"/>
</dbReference>
<dbReference type="Pfam" id="PF01596">
    <property type="entry name" value="Methyltransf_3"/>
    <property type="match status" value="1"/>
</dbReference>
<evidence type="ECO:0000256" key="1">
    <source>
        <dbReference type="ARBA" id="ARBA00022603"/>
    </source>
</evidence>
<dbReference type="PANTHER" id="PTHR10509">
    <property type="entry name" value="O-METHYLTRANSFERASE-RELATED"/>
    <property type="match status" value="1"/>
</dbReference>
<reference evidence="5" key="1">
    <citation type="journal article" date="2019" name="Int. J. Syst. Evol. Microbiol.">
        <title>The Global Catalogue of Microorganisms (GCM) 10K type strain sequencing project: providing services to taxonomists for standard genome sequencing and annotation.</title>
        <authorList>
            <consortium name="The Broad Institute Genomics Platform"/>
            <consortium name="The Broad Institute Genome Sequencing Center for Infectious Disease"/>
            <person name="Wu L."/>
            <person name="Ma J."/>
        </authorList>
    </citation>
    <scope>NUCLEOTIDE SEQUENCE [LARGE SCALE GENOMIC DNA]</scope>
    <source>
        <strain evidence="5">JCM 17551</strain>
    </source>
</reference>
<gene>
    <name evidence="4" type="ORF">GCM10022277_14950</name>
</gene>
<evidence type="ECO:0000256" key="3">
    <source>
        <dbReference type="ARBA" id="ARBA00022691"/>
    </source>
</evidence>
<dbReference type="InterPro" id="IPR050362">
    <property type="entry name" value="Cation-dep_OMT"/>
</dbReference>
<evidence type="ECO:0000313" key="4">
    <source>
        <dbReference type="EMBL" id="GAA3920370.1"/>
    </source>
</evidence>
<protein>
    <submittedName>
        <fullName evidence="4">Class I SAM-dependent methyltransferase</fullName>
    </submittedName>
</protein>
<dbReference type="Gene3D" id="3.40.50.150">
    <property type="entry name" value="Vaccinia Virus protein VP39"/>
    <property type="match status" value="1"/>
</dbReference>
<sequence length="221" mass="25209">MTRETSLLSTQLQHYLLDVGIREPSILKNLRLETESDEMSRMQISPEQGQFMSMLTNLIQPGRILEIGTYTGYSSLCMALNTSKDSVLYTCDQEPKWTDVAQRYWREAGVDHKIKLMLGDAKETMRRLITEFGEASFDMIFIDADKENYPEYLSLAKRLLRIRGVMLIDNVFWKGSVLDSGDNTEATLGVRELNQTLHNDADFQISMLPISDGLTLALKLN</sequence>
<comment type="caution">
    <text evidence="4">The sequence shown here is derived from an EMBL/GenBank/DDBJ whole genome shotgun (WGS) entry which is preliminary data.</text>
</comment>
<evidence type="ECO:0000256" key="2">
    <source>
        <dbReference type="ARBA" id="ARBA00022679"/>
    </source>
</evidence>
<organism evidence="4 5">
    <name type="scientific">Litoribacillus peritrichatus</name>
    <dbReference type="NCBI Taxonomy" id="718191"/>
    <lineage>
        <taxon>Bacteria</taxon>
        <taxon>Pseudomonadati</taxon>
        <taxon>Pseudomonadota</taxon>
        <taxon>Gammaproteobacteria</taxon>
        <taxon>Oceanospirillales</taxon>
        <taxon>Oceanospirillaceae</taxon>
        <taxon>Litoribacillus</taxon>
    </lineage>
</organism>
<evidence type="ECO:0000313" key="5">
    <source>
        <dbReference type="Proteomes" id="UP001501565"/>
    </source>
</evidence>
<dbReference type="Proteomes" id="UP001501565">
    <property type="component" value="Unassembled WGS sequence"/>
</dbReference>
<dbReference type="InterPro" id="IPR029063">
    <property type="entry name" value="SAM-dependent_MTases_sf"/>
</dbReference>
<dbReference type="EMBL" id="BAABBN010000004">
    <property type="protein sequence ID" value="GAA3920370.1"/>
    <property type="molecule type" value="Genomic_DNA"/>
</dbReference>
<dbReference type="RefSeq" id="WP_344797068.1">
    <property type="nucleotide sequence ID" value="NZ_BAABBN010000004.1"/>
</dbReference>
<accession>A0ABP7MDC4</accession>
<proteinExistence type="predicted"/>
<dbReference type="InterPro" id="IPR002935">
    <property type="entry name" value="SAM_O-MeTrfase"/>
</dbReference>
<keyword evidence="3" id="KW-0949">S-adenosyl-L-methionine</keyword>
<keyword evidence="5" id="KW-1185">Reference proteome</keyword>
<dbReference type="GO" id="GO:0008168">
    <property type="term" value="F:methyltransferase activity"/>
    <property type="evidence" value="ECO:0007669"/>
    <property type="project" value="UniProtKB-KW"/>
</dbReference>